<accession>A0A0F4KS39</accession>
<dbReference type="Proteomes" id="UP000033567">
    <property type="component" value="Unassembled WGS sequence"/>
</dbReference>
<dbReference type="AlphaFoldDB" id="A0A0F4KS39"/>
<keyword evidence="2" id="KW-1185">Reference proteome</keyword>
<evidence type="ECO:0000313" key="2">
    <source>
        <dbReference type="Proteomes" id="UP000033567"/>
    </source>
</evidence>
<proteinExistence type="predicted"/>
<sequence>MFQHQPTRLRQALAPMAPICSRVLPVSSRSRNSLNCAARARSCLRAVDVIEQDGHIRRCVPDLLRPCLRIRPWHMGQCLALFDLVLIPQSNRNGHPCKTPINNPTY</sequence>
<reference evidence="1 2" key="1">
    <citation type="submission" date="2014-12" db="EMBL/GenBank/DDBJ databases">
        <title>Comparative genomics of the lactic acid bacteria isolated from the honey bee gut.</title>
        <authorList>
            <person name="Ellegaard K.M."/>
            <person name="Tamarit D."/>
            <person name="Javelind E."/>
            <person name="Olofsson T."/>
            <person name="Andersson S.G."/>
            <person name="Vasquez A."/>
        </authorList>
    </citation>
    <scope>NUCLEOTIDE SEQUENCE [LARGE SCALE GENOMIC DNA]</scope>
    <source>
        <strain evidence="1 2">Bin7</strain>
    </source>
</reference>
<comment type="caution">
    <text evidence="1">The sequence shown here is derived from an EMBL/GenBank/DDBJ whole genome shotgun (WGS) entry which is preliminary data.</text>
</comment>
<dbReference type="EMBL" id="JWMF01000011">
    <property type="protein sequence ID" value="KJY48878.1"/>
    <property type="molecule type" value="Genomic_DNA"/>
</dbReference>
<evidence type="ECO:0000313" key="1">
    <source>
        <dbReference type="EMBL" id="KJY48878.1"/>
    </source>
</evidence>
<gene>
    <name evidence="1" type="ORF">JF70_16400</name>
</gene>
<organism evidence="1 2">
    <name type="scientific">Bifidobacterium mellis</name>
    <dbReference type="NCBI Taxonomy" id="1293823"/>
    <lineage>
        <taxon>Bacteria</taxon>
        <taxon>Bacillati</taxon>
        <taxon>Actinomycetota</taxon>
        <taxon>Actinomycetes</taxon>
        <taxon>Bifidobacteriales</taxon>
        <taxon>Bifidobacteriaceae</taxon>
        <taxon>Bifidobacterium</taxon>
    </lineage>
</organism>
<protein>
    <submittedName>
        <fullName evidence="1">Uncharacterized protein</fullName>
    </submittedName>
</protein>
<dbReference type="PATRIC" id="fig|1684.5.peg.1729"/>
<name>A0A0F4KS39_9BIFI</name>